<dbReference type="GO" id="GO:0005829">
    <property type="term" value="C:cytosol"/>
    <property type="evidence" value="ECO:0007669"/>
    <property type="project" value="TreeGrafter"/>
</dbReference>
<dbReference type="GO" id="GO:0004748">
    <property type="term" value="F:ribonucleoside-diphosphate reductase activity, thioredoxin disulfide as acceptor"/>
    <property type="evidence" value="ECO:0007669"/>
    <property type="project" value="TreeGrafter"/>
</dbReference>
<dbReference type="AlphaFoldDB" id="A0A087UIL2"/>
<gene>
    <name evidence="1" type="ORF">X975_04696</name>
</gene>
<organism evidence="1 2">
    <name type="scientific">Stegodyphus mimosarum</name>
    <name type="common">African social velvet spider</name>
    <dbReference type="NCBI Taxonomy" id="407821"/>
    <lineage>
        <taxon>Eukaryota</taxon>
        <taxon>Metazoa</taxon>
        <taxon>Ecdysozoa</taxon>
        <taxon>Arthropoda</taxon>
        <taxon>Chelicerata</taxon>
        <taxon>Arachnida</taxon>
        <taxon>Araneae</taxon>
        <taxon>Araneomorphae</taxon>
        <taxon>Entelegynae</taxon>
        <taxon>Eresoidea</taxon>
        <taxon>Eresidae</taxon>
        <taxon>Stegodyphus</taxon>
    </lineage>
</organism>
<reference evidence="1 2" key="1">
    <citation type="submission" date="2013-11" db="EMBL/GenBank/DDBJ databases">
        <title>Genome sequencing of Stegodyphus mimosarum.</title>
        <authorList>
            <person name="Bechsgaard J."/>
        </authorList>
    </citation>
    <scope>NUCLEOTIDE SEQUENCE [LARGE SCALE GENOMIC DNA]</scope>
</reference>
<dbReference type="Proteomes" id="UP000054359">
    <property type="component" value="Unassembled WGS sequence"/>
</dbReference>
<evidence type="ECO:0000313" key="2">
    <source>
        <dbReference type="Proteomes" id="UP000054359"/>
    </source>
</evidence>
<name>A0A087UIL2_STEMI</name>
<dbReference type="PANTHER" id="PTHR23409:SF21">
    <property type="entry name" value="CAPSID PROTEIN"/>
    <property type="match status" value="1"/>
</dbReference>
<dbReference type="InterPro" id="IPR000358">
    <property type="entry name" value="RNR_small_fam"/>
</dbReference>
<dbReference type="PANTHER" id="PTHR23409">
    <property type="entry name" value="RIBONUCLEOSIDE-DIPHOSPHATE REDUCTASE SMALL CHAIN"/>
    <property type="match status" value="1"/>
</dbReference>
<proteinExistence type="predicted"/>
<dbReference type="GO" id="GO:0009263">
    <property type="term" value="P:deoxyribonucleotide biosynthetic process"/>
    <property type="evidence" value="ECO:0007669"/>
    <property type="project" value="InterPro"/>
</dbReference>
<accession>A0A087UIL2</accession>
<dbReference type="EMBL" id="KK119966">
    <property type="protein sequence ID" value="KFM77201.1"/>
    <property type="molecule type" value="Genomic_DNA"/>
</dbReference>
<keyword evidence="2" id="KW-1185">Reference proteome</keyword>
<evidence type="ECO:0000313" key="1">
    <source>
        <dbReference type="EMBL" id="KFM77201.1"/>
    </source>
</evidence>
<dbReference type="OrthoDB" id="6693376at2759"/>
<sequence>MLNHITIYLAKIQPTQDTRSGTKYVLKSNLMDLIGPLNFDLATQPKLLINGVNVRIKLEQNKDFFFMSKEDEFKTVIHSAKLYVRKVNMSPSVFLAHEKALESGVIKMPIRRVEVKTFALSYGLQSTTIANAFIGQLPMRIILGFLSNEAYNERFKKSFSVF</sequence>
<protein>
    <submittedName>
        <fullName evidence="1">Uncharacterized protein</fullName>
    </submittedName>
</protein>
<feature type="non-terminal residue" evidence="1">
    <location>
        <position position="162"/>
    </location>
</feature>
<dbReference type="STRING" id="407821.A0A087UIL2"/>